<dbReference type="SUPFAM" id="SSF47986">
    <property type="entry name" value="DEATH domain"/>
    <property type="match status" value="4"/>
</dbReference>
<dbReference type="GO" id="GO:0002020">
    <property type="term" value="F:protease binding"/>
    <property type="evidence" value="ECO:0007669"/>
    <property type="project" value="InterPro"/>
</dbReference>
<dbReference type="EMBL" id="JARQWQ010000018">
    <property type="protein sequence ID" value="KAK2566091.1"/>
    <property type="molecule type" value="Genomic_DNA"/>
</dbReference>
<feature type="domain" description="Death" evidence="1">
    <location>
        <begin position="248"/>
        <end position="313"/>
    </location>
</feature>
<dbReference type="InterPro" id="IPR011029">
    <property type="entry name" value="DEATH-like_dom_sf"/>
</dbReference>
<reference evidence="3" key="1">
    <citation type="journal article" date="2023" name="G3 (Bethesda)">
        <title>Whole genome assembly and annotation of the endangered Caribbean coral Acropora cervicornis.</title>
        <authorList>
            <person name="Selwyn J.D."/>
            <person name="Vollmer S.V."/>
        </authorList>
    </citation>
    <scope>NUCLEOTIDE SEQUENCE</scope>
    <source>
        <strain evidence="3">K2</strain>
    </source>
</reference>
<dbReference type="GO" id="GO:0070513">
    <property type="term" value="F:death domain binding"/>
    <property type="evidence" value="ECO:0007669"/>
    <property type="project" value="InterPro"/>
</dbReference>
<reference evidence="3" key="2">
    <citation type="journal article" date="2023" name="Science">
        <title>Genomic signatures of disease resistance in endangered staghorn corals.</title>
        <authorList>
            <person name="Vollmer S.V."/>
            <person name="Selwyn J.D."/>
            <person name="Despard B.A."/>
            <person name="Roesel C.L."/>
        </authorList>
    </citation>
    <scope>NUCLEOTIDE SEQUENCE</scope>
    <source>
        <strain evidence="3">K2</strain>
    </source>
</reference>
<organism evidence="3 4">
    <name type="scientific">Acropora cervicornis</name>
    <name type="common">Staghorn coral</name>
    <dbReference type="NCBI Taxonomy" id="6130"/>
    <lineage>
        <taxon>Eukaryota</taxon>
        <taxon>Metazoa</taxon>
        <taxon>Cnidaria</taxon>
        <taxon>Anthozoa</taxon>
        <taxon>Hexacorallia</taxon>
        <taxon>Scleractinia</taxon>
        <taxon>Astrocoeniina</taxon>
        <taxon>Acroporidae</taxon>
        <taxon>Acropora</taxon>
    </lineage>
</organism>
<accession>A0AAD9QS33</accession>
<sequence>MEEEHRTILRKNRQHLIRDLEPLKILNDLAEIFDEDDRDEVKAECTRKEQVEVLLDKLPRKGPKVFEDFLRALNKRQPHLAYPMIDESRIDFSKVEEGNVGMSSKHKQILRHNAEVFQGITKLEDLVLRLHLKKLLDDVDKDELLDDTRAISSRKTMLVTDILPRKGPAAFDCFVKELYVVNPKVADILLKDSGLKVPPVDEKPSSPVQDTGSFDLEELVQDVLESHPQILRNFGKLMDKENVFEYGWQRFYQKLDLPPGKEEKMQGRGEGPTMNCIKGWISLKGRDATVKALLEAVHGTERKDCLLNLETGLGCRLDFADGGVDEVTRKMESLTSKEGRTVKFFGDLTESEASQLVEKLGIGSQQLLREKLGANESVTTETLIKKSIKYPIRQFTDMLSGDQRQDIIKTFREVVRVGGITGPLSPPNKFVRDLSFSDRRKLTTELCVNENWKTLADNLRLTNTQISFFDGRYKNPADEVLKYWEVKAASTVGILYDILVELKFPYIADCL</sequence>
<dbReference type="InterPro" id="IPR001315">
    <property type="entry name" value="CARD"/>
</dbReference>
<dbReference type="PANTHER" id="PTHR15034:SF5">
    <property type="entry name" value="DEATH DOMAIN-CONTAINING PROTEIN CRADD"/>
    <property type="match status" value="1"/>
</dbReference>
<proteinExistence type="predicted"/>
<keyword evidence="4" id="KW-1185">Reference proteome</keyword>
<dbReference type="InterPro" id="IPR037939">
    <property type="entry name" value="CRADD"/>
</dbReference>
<comment type="caution">
    <text evidence="3">The sequence shown here is derived from an EMBL/GenBank/DDBJ whole genome shotgun (WGS) entry which is preliminary data.</text>
</comment>
<dbReference type="CDD" id="cd01671">
    <property type="entry name" value="CARD"/>
    <property type="match status" value="1"/>
</dbReference>
<evidence type="ECO:0000259" key="2">
    <source>
        <dbReference type="PROSITE" id="PS50209"/>
    </source>
</evidence>
<dbReference type="SMART" id="SM00114">
    <property type="entry name" value="CARD"/>
    <property type="match status" value="2"/>
</dbReference>
<feature type="domain" description="CARD" evidence="2">
    <location>
        <begin position="101"/>
        <end position="193"/>
    </location>
</feature>
<dbReference type="GO" id="GO:0042981">
    <property type="term" value="P:regulation of apoptotic process"/>
    <property type="evidence" value="ECO:0007669"/>
    <property type="project" value="InterPro"/>
</dbReference>
<dbReference type="InterPro" id="IPR000488">
    <property type="entry name" value="Death_dom"/>
</dbReference>
<feature type="domain" description="CARD" evidence="2">
    <location>
        <begin position="1"/>
        <end position="88"/>
    </location>
</feature>
<feature type="domain" description="Death" evidence="1">
    <location>
        <begin position="450"/>
        <end position="511"/>
    </location>
</feature>
<evidence type="ECO:0008006" key="5">
    <source>
        <dbReference type="Google" id="ProtNLM"/>
    </source>
</evidence>
<evidence type="ECO:0000313" key="4">
    <source>
        <dbReference type="Proteomes" id="UP001249851"/>
    </source>
</evidence>
<gene>
    <name evidence="3" type="ORF">P5673_010429</name>
</gene>
<dbReference type="Proteomes" id="UP001249851">
    <property type="component" value="Unassembled WGS sequence"/>
</dbReference>
<evidence type="ECO:0000313" key="3">
    <source>
        <dbReference type="EMBL" id="KAK2566091.1"/>
    </source>
</evidence>
<dbReference type="Pfam" id="PF00531">
    <property type="entry name" value="Death"/>
    <property type="match status" value="1"/>
</dbReference>
<dbReference type="AlphaFoldDB" id="A0AAD9QS33"/>
<name>A0AAD9QS33_ACRCE</name>
<dbReference type="Gene3D" id="1.10.533.10">
    <property type="entry name" value="Death Domain, Fas"/>
    <property type="match status" value="4"/>
</dbReference>
<dbReference type="PANTHER" id="PTHR15034">
    <property type="entry name" value="DEATH DOMAIN-CONTAINING PROTEIN CRADD"/>
    <property type="match status" value="1"/>
</dbReference>
<dbReference type="PROSITE" id="PS50017">
    <property type="entry name" value="DEATH_DOMAIN"/>
    <property type="match status" value="2"/>
</dbReference>
<protein>
    <recommendedName>
        <fullName evidence="5">CARD domain-containing protein</fullName>
    </recommendedName>
</protein>
<dbReference type="PROSITE" id="PS50209">
    <property type="entry name" value="CARD"/>
    <property type="match status" value="2"/>
</dbReference>
<dbReference type="GO" id="GO:0007165">
    <property type="term" value="P:signal transduction"/>
    <property type="evidence" value="ECO:0007669"/>
    <property type="project" value="InterPro"/>
</dbReference>
<dbReference type="Pfam" id="PF00619">
    <property type="entry name" value="CARD"/>
    <property type="match status" value="1"/>
</dbReference>
<evidence type="ECO:0000259" key="1">
    <source>
        <dbReference type="PROSITE" id="PS50017"/>
    </source>
</evidence>